<keyword evidence="2" id="KW-1185">Reference proteome</keyword>
<dbReference type="EMBL" id="AEXO01000095">
    <property type="protein sequence ID" value="EGC85641.1"/>
    <property type="molecule type" value="Genomic_DNA"/>
</dbReference>
<gene>
    <name evidence="1" type="ORF">HMPREF9303_2752</name>
</gene>
<proteinExistence type="predicted"/>
<accession>F0H9A0</accession>
<reference evidence="1 2" key="1">
    <citation type="submission" date="2011-02" db="EMBL/GenBank/DDBJ databases">
        <authorList>
            <person name="Durkin A.S."/>
            <person name="Madupu R."/>
            <person name="Torralba M."/>
            <person name="Gillis M."/>
            <person name="Methe B."/>
            <person name="Sutton G."/>
            <person name="Nelson K.E."/>
        </authorList>
    </citation>
    <scope>NUCLEOTIDE SEQUENCE [LARGE SCALE GENOMIC DNA]</scope>
    <source>
        <strain evidence="1 2">CRIS 18C-A</strain>
    </source>
</reference>
<dbReference type="AlphaFoldDB" id="F0H9A0"/>
<evidence type="ECO:0000313" key="1">
    <source>
        <dbReference type="EMBL" id="EGC85641.1"/>
    </source>
</evidence>
<protein>
    <submittedName>
        <fullName evidence="1">Conserved domain protein</fullName>
    </submittedName>
</protein>
<organism evidence="1 2">
    <name type="scientific">Prevotella denticola CRIS 18C-A</name>
    <dbReference type="NCBI Taxonomy" id="944557"/>
    <lineage>
        <taxon>Bacteria</taxon>
        <taxon>Pseudomonadati</taxon>
        <taxon>Bacteroidota</taxon>
        <taxon>Bacteroidia</taxon>
        <taxon>Bacteroidales</taxon>
        <taxon>Prevotellaceae</taxon>
        <taxon>Prevotella</taxon>
    </lineage>
</organism>
<dbReference type="Proteomes" id="UP000003155">
    <property type="component" value="Unassembled WGS sequence"/>
</dbReference>
<evidence type="ECO:0000313" key="2">
    <source>
        <dbReference type="Proteomes" id="UP000003155"/>
    </source>
</evidence>
<sequence length="66" mass="7303">MQPGTFSNGGRSRLIDSILRAAQNWEYSRPTSVLSISAGSISEAGLTTLKKVNYQDKNRRISTLFI</sequence>
<comment type="caution">
    <text evidence="1">The sequence shown here is derived from an EMBL/GenBank/DDBJ whole genome shotgun (WGS) entry which is preliminary data.</text>
</comment>
<name>F0H9A0_9BACT</name>